<dbReference type="SUPFAM" id="SSF81606">
    <property type="entry name" value="PP2C-like"/>
    <property type="match status" value="1"/>
</dbReference>
<dbReference type="RefSeq" id="WP_238280274.1">
    <property type="nucleotide sequence ID" value="NZ_BPQL01000082.1"/>
</dbReference>
<feature type="domain" description="PPM-type phosphatase" evidence="1">
    <location>
        <begin position="15"/>
        <end position="245"/>
    </location>
</feature>
<dbReference type="EC" id="3.1.3.16" evidence="2"/>
<comment type="caution">
    <text evidence="2">The sequence shown here is derived from an EMBL/GenBank/DDBJ whole genome shotgun (WGS) entry which is preliminary data.</text>
</comment>
<accession>A0ABV2L8U3</accession>
<protein>
    <submittedName>
        <fullName evidence="2">Protein phosphatase</fullName>
        <ecNumber evidence="2">3.1.3.16</ecNumber>
    </submittedName>
</protein>
<dbReference type="PROSITE" id="PS51746">
    <property type="entry name" value="PPM_2"/>
    <property type="match status" value="1"/>
</dbReference>
<dbReference type="SMART" id="SM00332">
    <property type="entry name" value="PP2Cc"/>
    <property type="match status" value="1"/>
</dbReference>
<dbReference type="PANTHER" id="PTHR47992">
    <property type="entry name" value="PROTEIN PHOSPHATASE"/>
    <property type="match status" value="1"/>
</dbReference>
<dbReference type="SMART" id="SM00331">
    <property type="entry name" value="PP2C_SIG"/>
    <property type="match status" value="1"/>
</dbReference>
<dbReference type="GO" id="GO:0004722">
    <property type="term" value="F:protein serine/threonine phosphatase activity"/>
    <property type="evidence" value="ECO:0007669"/>
    <property type="project" value="UniProtKB-EC"/>
</dbReference>
<keyword evidence="2" id="KW-0378">Hydrolase</keyword>
<reference evidence="2 3" key="1">
    <citation type="submission" date="2024-06" db="EMBL/GenBank/DDBJ databases">
        <title>Genomic Encyclopedia of Type Strains, Phase IV (KMG-IV): sequencing the most valuable type-strain genomes for metagenomic binning, comparative biology and taxonomic classification.</title>
        <authorList>
            <person name="Goeker M."/>
        </authorList>
    </citation>
    <scope>NUCLEOTIDE SEQUENCE [LARGE SCALE GENOMIC DNA]</scope>
    <source>
        <strain evidence="2 3">DSM 21331</strain>
    </source>
</reference>
<dbReference type="Gene3D" id="3.60.40.10">
    <property type="entry name" value="PPM-type phosphatase domain"/>
    <property type="match status" value="1"/>
</dbReference>
<dbReference type="InterPro" id="IPR036457">
    <property type="entry name" value="PPM-type-like_dom_sf"/>
</dbReference>
<dbReference type="InterPro" id="IPR015655">
    <property type="entry name" value="PP2C"/>
</dbReference>
<evidence type="ECO:0000313" key="3">
    <source>
        <dbReference type="Proteomes" id="UP001549145"/>
    </source>
</evidence>
<keyword evidence="3" id="KW-1185">Reference proteome</keyword>
<evidence type="ECO:0000313" key="2">
    <source>
        <dbReference type="EMBL" id="MET3694251.1"/>
    </source>
</evidence>
<name>A0ABV2L8U3_9HYPH</name>
<dbReference type="Pfam" id="PF13672">
    <property type="entry name" value="PP2C_2"/>
    <property type="match status" value="1"/>
</dbReference>
<organism evidence="2 3">
    <name type="scientific">Methylobacterium goesingense</name>
    <dbReference type="NCBI Taxonomy" id="243690"/>
    <lineage>
        <taxon>Bacteria</taxon>
        <taxon>Pseudomonadati</taxon>
        <taxon>Pseudomonadota</taxon>
        <taxon>Alphaproteobacteria</taxon>
        <taxon>Hyphomicrobiales</taxon>
        <taxon>Methylobacteriaceae</taxon>
        <taxon>Methylobacterium</taxon>
    </lineage>
</organism>
<dbReference type="CDD" id="cd00143">
    <property type="entry name" value="PP2Cc"/>
    <property type="match status" value="1"/>
</dbReference>
<dbReference type="Proteomes" id="UP001549145">
    <property type="component" value="Unassembled WGS sequence"/>
</dbReference>
<sequence length="268" mass="28457">MLPIDAGKRNTAKVEIGFGTHMGSVRRENEDRYFVAPEFGVFAVADGMGGHEEGALASAIVVEALGSIGAAVSAPDLLARLEDRVLRANAKLCAAGRTRGGVVGSTLAVLLTFDDRFACVWSGDSRIYLLRDGGLTQLSRDHTEARDLVEKGILTVEEARVWPRRNVITRALGARPEPELELEHGLLVSGDTFVICTDGLTAHVEDAEIRSIGERLAPQGACDALIALTLERGASDNVTVVIMRSGTITTTSDQTVVLPAMLPDGGEP</sequence>
<dbReference type="InterPro" id="IPR001932">
    <property type="entry name" value="PPM-type_phosphatase-like_dom"/>
</dbReference>
<gene>
    <name evidence="2" type="ORF">ABID43_003810</name>
</gene>
<dbReference type="EMBL" id="JBEPMM010000013">
    <property type="protein sequence ID" value="MET3694251.1"/>
    <property type="molecule type" value="Genomic_DNA"/>
</dbReference>
<proteinExistence type="predicted"/>
<evidence type="ECO:0000259" key="1">
    <source>
        <dbReference type="PROSITE" id="PS51746"/>
    </source>
</evidence>